<evidence type="ECO:0000313" key="14">
    <source>
        <dbReference type="Proteomes" id="UP000492821"/>
    </source>
</evidence>
<evidence type="ECO:0000256" key="13">
    <source>
        <dbReference type="RuleBase" id="RU365010"/>
    </source>
</evidence>
<evidence type="ECO:0000256" key="7">
    <source>
        <dbReference type="ARBA" id="ARBA00022816"/>
    </source>
</evidence>
<keyword evidence="14" id="KW-1185">Reference proteome</keyword>
<dbReference type="GO" id="GO:0015031">
    <property type="term" value="P:protein transport"/>
    <property type="evidence" value="ECO:0007669"/>
    <property type="project" value="UniProtKB-KW"/>
</dbReference>
<dbReference type="WBParaSite" id="Pan_g19149.t1">
    <property type="protein sequence ID" value="Pan_g19149.t1"/>
    <property type="gene ID" value="Pan_g19149"/>
</dbReference>
<evidence type="ECO:0000256" key="3">
    <source>
        <dbReference type="ARBA" id="ARBA00010156"/>
    </source>
</evidence>
<dbReference type="GO" id="GO:0051028">
    <property type="term" value="P:mRNA transport"/>
    <property type="evidence" value="ECO:0007669"/>
    <property type="project" value="UniProtKB-KW"/>
</dbReference>
<reference evidence="15" key="2">
    <citation type="submission" date="2020-10" db="UniProtKB">
        <authorList>
            <consortium name="WormBaseParasite"/>
        </authorList>
    </citation>
    <scope>IDENTIFICATION</scope>
</reference>
<evidence type="ECO:0000256" key="4">
    <source>
        <dbReference type="ARBA" id="ARBA00022448"/>
    </source>
</evidence>
<keyword evidence="11 13" id="KW-0206">Cytoskeleton</keyword>
<dbReference type="PROSITE" id="PS01239">
    <property type="entry name" value="DYNEIN_LIGHT_1"/>
    <property type="match status" value="1"/>
</dbReference>
<dbReference type="PANTHER" id="PTHR11886">
    <property type="entry name" value="DYNEIN LIGHT CHAIN"/>
    <property type="match status" value="1"/>
</dbReference>
<evidence type="ECO:0000313" key="15">
    <source>
        <dbReference type="WBParaSite" id="Pan_g19149.t1"/>
    </source>
</evidence>
<accession>A0A7E4VCC1</accession>
<dbReference type="PANTHER" id="PTHR11886:SF55">
    <property type="entry name" value="DYNEIN LIGHT CHAIN 2, CYTOPLASMIC-RELATED"/>
    <property type="match status" value="1"/>
</dbReference>
<keyword evidence="5 13" id="KW-0963">Cytoplasm</keyword>
<dbReference type="InterPro" id="IPR019763">
    <property type="entry name" value="Dynein_light_1/2_CS"/>
</dbReference>
<keyword evidence="10 13" id="KW-0505">Motor protein</keyword>
<evidence type="ECO:0000256" key="8">
    <source>
        <dbReference type="ARBA" id="ARBA00022927"/>
    </source>
</evidence>
<dbReference type="InterPro" id="IPR001372">
    <property type="entry name" value="Dynein_light_chain_typ-1/2"/>
</dbReference>
<evidence type="ECO:0000256" key="9">
    <source>
        <dbReference type="ARBA" id="ARBA00023017"/>
    </source>
</evidence>
<evidence type="ECO:0000256" key="10">
    <source>
        <dbReference type="ARBA" id="ARBA00023175"/>
    </source>
</evidence>
<dbReference type="Proteomes" id="UP000492821">
    <property type="component" value="Unassembled WGS sequence"/>
</dbReference>
<reference evidence="14" key="1">
    <citation type="journal article" date="2013" name="Genetics">
        <title>The draft genome and transcriptome of Panagrellus redivivus are shaped by the harsh demands of a free-living lifestyle.</title>
        <authorList>
            <person name="Srinivasan J."/>
            <person name="Dillman A.R."/>
            <person name="Macchietto M.G."/>
            <person name="Heikkinen L."/>
            <person name="Lakso M."/>
            <person name="Fracchia K.M."/>
            <person name="Antoshechkin I."/>
            <person name="Mortazavi A."/>
            <person name="Wong G."/>
            <person name="Sternberg P.W."/>
        </authorList>
    </citation>
    <scope>NUCLEOTIDE SEQUENCE [LARGE SCALE GENOMIC DNA]</scope>
    <source>
        <strain evidence="14">MT8872</strain>
    </source>
</reference>
<keyword evidence="6 13" id="KW-0493">Microtubule</keyword>
<dbReference type="GO" id="GO:0045505">
    <property type="term" value="F:dynein intermediate chain binding"/>
    <property type="evidence" value="ECO:0007669"/>
    <property type="project" value="TreeGrafter"/>
</dbReference>
<dbReference type="GO" id="GO:0007017">
    <property type="term" value="P:microtubule-based process"/>
    <property type="evidence" value="ECO:0007669"/>
    <property type="project" value="InterPro"/>
</dbReference>
<dbReference type="SUPFAM" id="SSF54648">
    <property type="entry name" value="DLC"/>
    <property type="match status" value="1"/>
</dbReference>
<evidence type="ECO:0000256" key="5">
    <source>
        <dbReference type="ARBA" id="ARBA00022490"/>
    </source>
</evidence>
<protein>
    <recommendedName>
        <fullName evidence="13">Dynein light chain</fullName>
    </recommendedName>
</protein>
<keyword evidence="12" id="KW-0539">Nucleus</keyword>
<evidence type="ECO:0000256" key="11">
    <source>
        <dbReference type="ARBA" id="ARBA00023212"/>
    </source>
</evidence>
<keyword evidence="4" id="KW-0813">Transport</keyword>
<dbReference type="Gene3D" id="3.30.740.10">
    <property type="entry name" value="Protein Inhibitor Of Neuronal Nitric Oxide Synthase"/>
    <property type="match status" value="1"/>
</dbReference>
<organism evidence="14 15">
    <name type="scientific">Panagrellus redivivus</name>
    <name type="common">Microworm</name>
    <dbReference type="NCBI Taxonomy" id="6233"/>
    <lineage>
        <taxon>Eukaryota</taxon>
        <taxon>Metazoa</taxon>
        <taxon>Ecdysozoa</taxon>
        <taxon>Nematoda</taxon>
        <taxon>Chromadorea</taxon>
        <taxon>Rhabditida</taxon>
        <taxon>Tylenchina</taxon>
        <taxon>Panagrolaimomorpha</taxon>
        <taxon>Panagrolaimoidea</taxon>
        <taxon>Panagrolaimidae</taxon>
        <taxon>Panagrellus</taxon>
    </lineage>
</organism>
<comment type="similarity">
    <text evidence="3 13">Belongs to the dynein light chain family.</text>
</comment>
<proteinExistence type="inferred from homology"/>
<evidence type="ECO:0000256" key="12">
    <source>
        <dbReference type="ARBA" id="ARBA00023242"/>
    </source>
</evidence>
<keyword evidence="9 13" id="KW-0243">Dynein</keyword>
<dbReference type="InterPro" id="IPR037177">
    <property type="entry name" value="DLC_sf"/>
</dbReference>
<dbReference type="CDD" id="cd21450">
    <property type="entry name" value="DLC-like_DYNLL1-like"/>
    <property type="match status" value="1"/>
</dbReference>
<evidence type="ECO:0000256" key="6">
    <source>
        <dbReference type="ARBA" id="ARBA00022701"/>
    </source>
</evidence>
<keyword evidence="7" id="KW-0509">mRNA transport</keyword>
<dbReference type="AlphaFoldDB" id="A0A7E4VCC1"/>
<dbReference type="GO" id="GO:0005868">
    <property type="term" value="C:cytoplasmic dynein complex"/>
    <property type="evidence" value="ECO:0007669"/>
    <property type="project" value="TreeGrafter"/>
</dbReference>
<evidence type="ECO:0000256" key="2">
    <source>
        <dbReference type="ARBA" id="ARBA00004245"/>
    </source>
</evidence>
<name>A0A7E4VCC1_PANRE</name>
<dbReference type="SMART" id="SM01375">
    <property type="entry name" value="Dynein_light"/>
    <property type="match status" value="1"/>
</dbReference>
<comment type="subcellular location">
    <subcellularLocation>
        <location evidence="2 13">Cytoplasm</location>
        <location evidence="2 13">Cytoskeleton</location>
    </subcellularLocation>
    <subcellularLocation>
        <location evidence="1">Nucleus</location>
    </subcellularLocation>
</comment>
<sequence length="92" mass="10553">MSTGNDRIEIKETDMSPDMVKTVVDIVRIARQIHFLDKDVAAHVKDKIEDIYGSPWHVVVGKSFGSRVSYEANYFMLLKINNINVMIFKCGY</sequence>
<evidence type="ECO:0000256" key="1">
    <source>
        <dbReference type="ARBA" id="ARBA00004123"/>
    </source>
</evidence>
<dbReference type="FunFam" id="3.30.740.10:FF:000005">
    <property type="entry name" value="Dynein light chain"/>
    <property type="match status" value="1"/>
</dbReference>
<dbReference type="GO" id="GO:0005634">
    <property type="term" value="C:nucleus"/>
    <property type="evidence" value="ECO:0007669"/>
    <property type="project" value="UniProtKB-SubCell"/>
</dbReference>
<dbReference type="Pfam" id="PF01221">
    <property type="entry name" value="Dynein_light"/>
    <property type="match status" value="1"/>
</dbReference>
<dbReference type="GO" id="GO:0005874">
    <property type="term" value="C:microtubule"/>
    <property type="evidence" value="ECO:0007669"/>
    <property type="project" value="UniProtKB-KW"/>
</dbReference>
<keyword evidence="8" id="KW-0653">Protein transport</keyword>